<dbReference type="AlphaFoldDB" id="A0A0K0FRH6"/>
<organism evidence="2 3">
    <name type="scientific">Strongyloides venezuelensis</name>
    <name type="common">Threadworm</name>
    <dbReference type="NCBI Taxonomy" id="75913"/>
    <lineage>
        <taxon>Eukaryota</taxon>
        <taxon>Metazoa</taxon>
        <taxon>Ecdysozoa</taxon>
        <taxon>Nematoda</taxon>
        <taxon>Chromadorea</taxon>
        <taxon>Rhabditida</taxon>
        <taxon>Tylenchina</taxon>
        <taxon>Panagrolaimomorpha</taxon>
        <taxon>Strongyloidoidea</taxon>
        <taxon>Strongyloididae</taxon>
        <taxon>Strongyloides</taxon>
    </lineage>
</organism>
<name>A0A0K0FRH6_STRVS</name>
<proteinExistence type="predicted"/>
<keyword evidence="2" id="KW-1185">Reference proteome</keyword>
<dbReference type="STRING" id="75913.A0A0K0FRH6"/>
<reference evidence="3" key="2">
    <citation type="submission" date="2015-08" db="UniProtKB">
        <authorList>
            <consortium name="WormBaseParasite"/>
        </authorList>
    </citation>
    <scope>IDENTIFICATION</scope>
</reference>
<sequence length="241" mass="26739">MSIFINAIKFSLLNSTCLSLPDLQKPFVLQTDASASAVSDLLMQDGGACIRRITTRSLSKSINKNSNLHVSNGNVSNNHVSEDCRNVEDMVSPNVILGQATDLSLILSKAANELKSEYWREVHDKCPHPDFSKSFVMLKRKYIQSCEVCASKNDVYRFKNVSRVFTGSYPLMLVLGDICGPLKTSLSVERAIRTINLKVSLLLNENKTDALIAGKWYELLQEAVYFMNILPNATVDGGNDN</sequence>
<reference evidence="2" key="1">
    <citation type="submission" date="2014-07" db="EMBL/GenBank/DDBJ databases">
        <authorList>
            <person name="Martin A.A"/>
            <person name="De Silva N."/>
        </authorList>
    </citation>
    <scope>NUCLEOTIDE SEQUENCE</scope>
</reference>
<dbReference type="Proteomes" id="UP000035680">
    <property type="component" value="Unassembled WGS sequence"/>
</dbReference>
<dbReference type="WBParaSite" id="SVE_1250600.1">
    <property type="protein sequence ID" value="SVE_1250600.1"/>
    <property type="gene ID" value="SVE_1250600"/>
</dbReference>
<accession>A0A0K0FRH6</accession>
<protein>
    <submittedName>
        <fullName evidence="3">RT_RNaseH_2 domain-containing protein</fullName>
    </submittedName>
</protein>
<feature type="domain" description="Reverse transcriptase/retrotransposon-derived protein RNase H-like" evidence="1">
    <location>
        <begin position="6"/>
        <end position="47"/>
    </location>
</feature>
<evidence type="ECO:0000259" key="1">
    <source>
        <dbReference type="Pfam" id="PF17919"/>
    </source>
</evidence>
<dbReference type="Pfam" id="PF17919">
    <property type="entry name" value="RT_RNaseH_2"/>
    <property type="match status" value="1"/>
</dbReference>
<evidence type="ECO:0000313" key="2">
    <source>
        <dbReference type="Proteomes" id="UP000035680"/>
    </source>
</evidence>
<dbReference type="InterPro" id="IPR041577">
    <property type="entry name" value="RT_RNaseH_2"/>
</dbReference>
<evidence type="ECO:0000313" key="3">
    <source>
        <dbReference type="WBParaSite" id="SVE_1250600.1"/>
    </source>
</evidence>